<feature type="transmembrane region" description="Helical" evidence="7">
    <location>
        <begin position="241"/>
        <end position="263"/>
    </location>
</feature>
<dbReference type="GO" id="GO:0008137">
    <property type="term" value="F:NADH dehydrogenase (ubiquinone) activity"/>
    <property type="evidence" value="ECO:0007669"/>
    <property type="project" value="UniProtKB-UniRule"/>
</dbReference>
<name>A0A6N0GSG5_9APHY</name>
<evidence type="ECO:0000256" key="1">
    <source>
        <dbReference type="ARBA" id="ARBA00003257"/>
    </source>
</evidence>
<keyword evidence="4 7" id="KW-0812">Transmembrane</keyword>
<evidence type="ECO:0000256" key="3">
    <source>
        <dbReference type="ARBA" id="ARBA00009025"/>
    </source>
</evidence>
<comment type="similarity">
    <text evidence="3 7">Belongs to the complex I subunit 4 family.</text>
</comment>
<comment type="function">
    <text evidence="7">Core subunit of the mitochondrial membrane respiratory chain NADH dehydrogenase (Complex I) which catalyzes electron transfer from NADH through the respiratory chain, using ubiquinone as an electron acceptor. Essential for the catalytic activity and assembly of complex I.</text>
</comment>
<feature type="transmembrane region" description="Helical" evidence="7">
    <location>
        <begin position="6"/>
        <end position="25"/>
    </location>
</feature>
<dbReference type="GO" id="GO:0031966">
    <property type="term" value="C:mitochondrial membrane"/>
    <property type="evidence" value="ECO:0007669"/>
    <property type="project" value="UniProtKB-SubCell"/>
</dbReference>
<comment type="catalytic activity">
    <reaction evidence="7">
        <text>a ubiquinone + NADH + 5 H(+)(in) = a ubiquinol + NAD(+) + 4 H(+)(out)</text>
        <dbReference type="Rhea" id="RHEA:29091"/>
        <dbReference type="Rhea" id="RHEA-COMP:9565"/>
        <dbReference type="Rhea" id="RHEA-COMP:9566"/>
        <dbReference type="ChEBI" id="CHEBI:15378"/>
        <dbReference type="ChEBI" id="CHEBI:16389"/>
        <dbReference type="ChEBI" id="CHEBI:17976"/>
        <dbReference type="ChEBI" id="CHEBI:57540"/>
        <dbReference type="ChEBI" id="CHEBI:57945"/>
        <dbReference type="EC" id="7.1.1.2"/>
    </reaction>
</comment>
<feature type="transmembrane region" description="Helical" evidence="7">
    <location>
        <begin position="298"/>
        <end position="319"/>
    </location>
</feature>
<evidence type="ECO:0000256" key="7">
    <source>
        <dbReference type="RuleBase" id="RU003297"/>
    </source>
</evidence>
<dbReference type="PANTHER" id="PTHR43507">
    <property type="entry name" value="NADH-UBIQUINONE OXIDOREDUCTASE CHAIN 4"/>
    <property type="match status" value="1"/>
</dbReference>
<feature type="transmembrane region" description="Helical" evidence="7">
    <location>
        <begin position="325"/>
        <end position="348"/>
    </location>
</feature>
<feature type="transmembrane region" description="Helical" evidence="7">
    <location>
        <begin position="109"/>
        <end position="128"/>
    </location>
</feature>
<feature type="transmembrane region" description="Helical" evidence="7">
    <location>
        <begin position="269"/>
        <end position="291"/>
    </location>
</feature>
<dbReference type="PANTHER" id="PTHR43507:SF1">
    <property type="entry name" value="NADH-UBIQUINONE OXIDOREDUCTASE CHAIN 4"/>
    <property type="match status" value="1"/>
</dbReference>
<dbReference type="GO" id="GO:0003954">
    <property type="term" value="F:NADH dehydrogenase activity"/>
    <property type="evidence" value="ECO:0007669"/>
    <property type="project" value="TreeGrafter"/>
</dbReference>
<feature type="transmembrane region" description="Helical" evidence="7">
    <location>
        <begin position="32"/>
        <end position="52"/>
    </location>
</feature>
<proteinExistence type="inferred from homology"/>
<gene>
    <name evidence="9" type="primary">nad4</name>
</gene>
<dbReference type="GO" id="GO:0042773">
    <property type="term" value="P:ATP synthesis coupled electron transport"/>
    <property type="evidence" value="ECO:0007669"/>
    <property type="project" value="InterPro"/>
</dbReference>
<feature type="transmembrane region" description="Helical" evidence="7">
    <location>
        <begin position="446"/>
        <end position="469"/>
    </location>
</feature>
<protein>
    <recommendedName>
        <fullName evidence="7">NADH-ubiquinone oxidoreductase chain 4</fullName>
        <ecNumber evidence="7">7.1.1.2</ecNumber>
    </recommendedName>
</protein>
<dbReference type="NCBIfam" id="TIGR01972">
    <property type="entry name" value="NDH_I_M"/>
    <property type="match status" value="1"/>
</dbReference>
<keyword evidence="5 7" id="KW-1133">Transmembrane helix</keyword>
<reference evidence="9" key="1">
    <citation type="journal article" date="2020" name="Mitochondrial DNA Part B Resour">
        <title>The complete mitochondrial genome of an edible mushroom, Sparassis crispa.</title>
        <authorList>
            <person name="Bashir K.M.I."/>
            <person name="Rheu K.M."/>
            <person name="Kim M.-S."/>
            <person name="Cho M.-G."/>
        </authorList>
    </citation>
    <scope>NUCLEOTIDE SEQUENCE</scope>
</reference>
<dbReference type="Pfam" id="PF00361">
    <property type="entry name" value="Proton_antipo_M"/>
    <property type="match status" value="1"/>
</dbReference>
<dbReference type="PRINTS" id="PR01437">
    <property type="entry name" value="NUOXDRDTASE4"/>
</dbReference>
<evidence type="ECO:0000259" key="8">
    <source>
        <dbReference type="Pfam" id="PF00361"/>
    </source>
</evidence>
<dbReference type="EMBL" id="MN722635">
    <property type="protein sequence ID" value="QKQ12917.1"/>
    <property type="molecule type" value="Genomic_DNA"/>
</dbReference>
<keyword evidence="7 9" id="KW-0496">Mitochondrion</keyword>
<keyword evidence="6 7" id="KW-0472">Membrane</keyword>
<organism evidence="9">
    <name type="scientific">Sparassis crispa</name>
    <dbReference type="NCBI Taxonomy" id="139825"/>
    <lineage>
        <taxon>Eukaryota</taxon>
        <taxon>Fungi</taxon>
        <taxon>Dikarya</taxon>
        <taxon>Basidiomycota</taxon>
        <taxon>Agaricomycotina</taxon>
        <taxon>Agaricomycetes</taxon>
        <taxon>Polyporales</taxon>
        <taxon>Sparassidaceae</taxon>
        <taxon>Sparassis</taxon>
    </lineage>
</organism>
<evidence type="ECO:0000256" key="6">
    <source>
        <dbReference type="ARBA" id="ARBA00023136"/>
    </source>
</evidence>
<feature type="transmembrane region" description="Helical" evidence="7">
    <location>
        <begin position="405"/>
        <end position="425"/>
    </location>
</feature>
<evidence type="ECO:0000256" key="4">
    <source>
        <dbReference type="ARBA" id="ARBA00022692"/>
    </source>
</evidence>
<feature type="transmembrane region" description="Helical" evidence="7">
    <location>
        <begin position="360"/>
        <end position="385"/>
    </location>
</feature>
<keyword evidence="7" id="KW-0830">Ubiquinone</keyword>
<dbReference type="EC" id="7.1.1.2" evidence="7"/>
<sequence>MIQLLLLVPIIGSLLILSIQGNTIKNENNMKIIALSTSLINLLISIFLWLEFDSSISEYQFIYEFNKLSFCHFNIGIDGISLYYVLLTTFITPIALLSNYKNIYKNIKYFLISFLILETLQIAVFVVLDLFLFYIFFESVLPILFIIIVVYGSGENRIRSGLLFFLYTLAGSLFMLLAILQIYSNVGSTDFQLISLSEISLESQKILWLAFFLALAVKTPLWPLTGWLYRAHADSPLAGSILLAGTILKFATYGYIRVLINFLPDASNYFGPLVQTIAIITLIYSSLATIIQQDTKSLIAYSSIAHMSIVILGLFSNTIQGIEGAILLSLGHGFVSPALFICVGGVIYERTGTRIIQYIRGLVTYMPVFTILFFIFTLSNTGIPLTLNFLGESLSLMGIFQRSPIFGSLGATGIVLSAIYSIYFYNRISYGVYSPHLKPVKDISRIEFMLLLTLLIPTVVLGILPNVILDSLHFPVTALLYNISLFPSL</sequence>
<keyword evidence="7" id="KW-0679">Respiratory chain</keyword>
<keyword evidence="7" id="KW-0813">Transport</keyword>
<dbReference type="InterPro" id="IPR003918">
    <property type="entry name" value="NADH_UbQ_OxRdtase"/>
</dbReference>
<dbReference type="GO" id="GO:0015990">
    <property type="term" value="P:electron transport coupled proton transport"/>
    <property type="evidence" value="ECO:0007669"/>
    <property type="project" value="TreeGrafter"/>
</dbReference>
<keyword evidence="7" id="KW-0249">Electron transport</keyword>
<evidence type="ECO:0000313" key="9">
    <source>
        <dbReference type="EMBL" id="QKQ12917.1"/>
    </source>
</evidence>
<feature type="transmembrane region" description="Helical" evidence="7">
    <location>
        <begin position="164"/>
        <end position="186"/>
    </location>
</feature>
<geneLocation type="mitochondrion" evidence="9"/>
<comment type="function">
    <text evidence="1">Core subunit of the mitochondrial membrane respiratory chain NADH dehydrogenase (Complex I) that is believed to belong to the minimal assembly required for catalysis. Complex I functions in the transfer of electrons from NADH to the respiratory chain. The immediate electron acceptor for the enzyme is believed to be ubiquinone.</text>
</comment>
<feature type="transmembrane region" description="Helical" evidence="7">
    <location>
        <begin position="206"/>
        <end position="229"/>
    </location>
</feature>
<dbReference type="InterPro" id="IPR001750">
    <property type="entry name" value="ND/Mrp_TM"/>
</dbReference>
<comment type="subcellular location">
    <subcellularLocation>
        <location evidence="2">Membrane</location>
        <topology evidence="2">Multi-pass membrane protein</topology>
    </subcellularLocation>
    <subcellularLocation>
        <location evidence="7">Mitochondrion membrane</location>
        <topology evidence="7">Multi-pass membrane protein</topology>
    </subcellularLocation>
</comment>
<dbReference type="GO" id="GO:0048039">
    <property type="term" value="F:ubiquinone binding"/>
    <property type="evidence" value="ECO:0007669"/>
    <property type="project" value="TreeGrafter"/>
</dbReference>
<dbReference type="AlphaFoldDB" id="A0A6N0GSG5"/>
<feature type="transmembrane region" description="Helical" evidence="7">
    <location>
        <begin position="72"/>
        <end position="97"/>
    </location>
</feature>
<dbReference type="InterPro" id="IPR010227">
    <property type="entry name" value="NADH_Q_OxRdtase_chainM/4"/>
</dbReference>
<evidence type="ECO:0000256" key="2">
    <source>
        <dbReference type="ARBA" id="ARBA00004141"/>
    </source>
</evidence>
<feature type="domain" description="NADH:quinone oxidoreductase/Mrp antiporter transmembrane" evidence="8">
    <location>
        <begin position="129"/>
        <end position="414"/>
    </location>
</feature>
<evidence type="ECO:0000256" key="5">
    <source>
        <dbReference type="ARBA" id="ARBA00022989"/>
    </source>
</evidence>
<keyword evidence="7" id="KW-0520">NAD</keyword>
<accession>A0A6N0GSG5</accession>
<feature type="transmembrane region" description="Helical" evidence="7">
    <location>
        <begin position="134"/>
        <end position="152"/>
    </location>
</feature>